<reference evidence="1" key="1">
    <citation type="submission" date="2022-06" db="EMBL/GenBank/DDBJ databases">
        <title>Amycolatopsis iheyaensis sp. nov., a new species of the genus Amycolatopsis isolated from soil in Iheya island, Japan.</title>
        <authorList>
            <person name="Ngamcharungchit C."/>
            <person name="Kanto H."/>
            <person name="Take A."/>
            <person name="Intra B."/>
            <person name="Matsumoto A."/>
            <person name="Panbangred W."/>
            <person name="Inahashi Y."/>
        </authorList>
    </citation>
    <scope>NUCLEOTIDE SEQUENCE</scope>
    <source>
        <strain evidence="1">OK19-0408</strain>
    </source>
</reference>
<comment type="caution">
    <text evidence="1">The sequence shown here is derived from an EMBL/GenBank/DDBJ whole genome shotgun (WGS) entry which is preliminary data.</text>
</comment>
<proteinExistence type="predicted"/>
<sequence length="131" mass="14767">MAARRVLEQARHDLVGVPRLVRPRLDGGASFRETSRAYARLVKAKRQVRPSHPAAPVLASAVAHFERWRGLSGAVDEAKLFAAHAELRMRLCWLERDLSHVMGWRPLADEPPKLSEGEELALWYRTQGPAL</sequence>
<dbReference type="EMBL" id="JAMXQV010000027">
    <property type="protein sequence ID" value="MCR6488697.1"/>
    <property type="molecule type" value="Genomic_DNA"/>
</dbReference>
<evidence type="ECO:0000313" key="1">
    <source>
        <dbReference type="EMBL" id="MCR6488697.1"/>
    </source>
</evidence>
<dbReference type="AlphaFoldDB" id="A0A9X2NJ04"/>
<gene>
    <name evidence="1" type="ORF">M8542_38300</name>
</gene>
<dbReference type="RefSeq" id="WP_257925262.1">
    <property type="nucleotide sequence ID" value="NZ_JAMXQV010000027.1"/>
</dbReference>
<protein>
    <submittedName>
        <fullName evidence="1">Uncharacterized protein</fullName>
    </submittedName>
</protein>
<evidence type="ECO:0000313" key="2">
    <source>
        <dbReference type="Proteomes" id="UP001144096"/>
    </source>
</evidence>
<keyword evidence="2" id="KW-1185">Reference proteome</keyword>
<name>A0A9X2NJ04_9PSEU</name>
<accession>A0A9X2NJ04</accession>
<dbReference type="Proteomes" id="UP001144096">
    <property type="component" value="Unassembled WGS sequence"/>
</dbReference>
<organism evidence="1 2">
    <name type="scientific">Amycolatopsis iheyensis</name>
    <dbReference type="NCBI Taxonomy" id="2945988"/>
    <lineage>
        <taxon>Bacteria</taxon>
        <taxon>Bacillati</taxon>
        <taxon>Actinomycetota</taxon>
        <taxon>Actinomycetes</taxon>
        <taxon>Pseudonocardiales</taxon>
        <taxon>Pseudonocardiaceae</taxon>
        <taxon>Amycolatopsis</taxon>
    </lineage>
</organism>